<keyword evidence="2" id="KW-1185">Reference proteome</keyword>
<reference evidence="1 2" key="1">
    <citation type="journal article" date="2022" name="Nat. Genet.">
        <title>Improved pea reference genome and pan-genome highlight genomic features and evolutionary characteristics.</title>
        <authorList>
            <person name="Yang T."/>
            <person name="Liu R."/>
            <person name="Luo Y."/>
            <person name="Hu S."/>
            <person name="Wang D."/>
            <person name="Wang C."/>
            <person name="Pandey M.K."/>
            <person name="Ge S."/>
            <person name="Xu Q."/>
            <person name="Li N."/>
            <person name="Li G."/>
            <person name="Huang Y."/>
            <person name="Saxena R.K."/>
            <person name="Ji Y."/>
            <person name="Li M."/>
            <person name="Yan X."/>
            <person name="He Y."/>
            <person name="Liu Y."/>
            <person name="Wang X."/>
            <person name="Xiang C."/>
            <person name="Varshney R.K."/>
            <person name="Ding H."/>
            <person name="Gao S."/>
            <person name="Zong X."/>
        </authorList>
    </citation>
    <scope>NUCLEOTIDE SEQUENCE [LARGE SCALE GENOMIC DNA]</scope>
    <source>
        <strain evidence="1 2">cv. Zhongwan 6</strain>
    </source>
</reference>
<organism evidence="1 2">
    <name type="scientific">Pisum sativum</name>
    <name type="common">Garden pea</name>
    <name type="synonym">Lathyrus oleraceus</name>
    <dbReference type="NCBI Taxonomy" id="3888"/>
    <lineage>
        <taxon>Eukaryota</taxon>
        <taxon>Viridiplantae</taxon>
        <taxon>Streptophyta</taxon>
        <taxon>Embryophyta</taxon>
        <taxon>Tracheophyta</taxon>
        <taxon>Spermatophyta</taxon>
        <taxon>Magnoliopsida</taxon>
        <taxon>eudicotyledons</taxon>
        <taxon>Gunneridae</taxon>
        <taxon>Pentapetalae</taxon>
        <taxon>rosids</taxon>
        <taxon>fabids</taxon>
        <taxon>Fabales</taxon>
        <taxon>Fabaceae</taxon>
        <taxon>Papilionoideae</taxon>
        <taxon>50 kb inversion clade</taxon>
        <taxon>NPAAA clade</taxon>
        <taxon>Hologalegina</taxon>
        <taxon>IRL clade</taxon>
        <taxon>Fabeae</taxon>
        <taxon>Lathyrus</taxon>
    </lineage>
</organism>
<dbReference type="Gramene" id="Psat06G0103700-T1">
    <property type="protein sequence ID" value="KAI5394186.1"/>
    <property type="gene ID" value="KIW84_061037"/>
</dbReference>
<proteinExistence type="predicted"/>
<evidence type="ECO:0000313" key="1">
    <source>
        <dbReference type="EMBL" id="KAI5394186.1"/>
    </source>
</evidence>
<dbReference type="EMBL" id="JAMSHJ010000006">
    <property type="protein sequence ID" value="KAI5394186.1"/>
    <property type="molecule type" value="Genomic_DNA"/>
</dbReference>
<comment type="caution">
    <text evidence="1">The sequence shown here is derived from an EMBL/GenBank/DDBJ whole genome shotgun (WGS) entry which is preliminary data.</text>
</comment>
<evidence type="ECO:0000313" key="2">
    <source>
        <dbReference type="Proteomes" id="UP001058974"/>
    </source>
</evidence>
<accession>A0A9D4W4J7</accession>
<gene>
    <name evidence="1" type="ORF">KIW84_061037</name>
</gene>
<dbReference type="AlphaFoldDB" id="A0A9D4W4J7"/>
<sequence>MYVFYAQSVQVAKKYVPLATQLHKGRKICLNRLILFGLYESIGLSCEDLKSMGNPYSLQIGGPIWLIELWLNVTFEPSLKTKVPPSLEAYRIGTFFKTIKDDPIALSEIQGIVIKLRKPEVPSPIVDFVLEFEPLLEKVIQVVMKKQEFVNQFEMRAEILREHQIFVSEYQLQVVKLEAKAKAKSKMATFEVDILSWT</sequence>
<name>A0A9D4W4J7_PEA</name>
<dbReference type="Proteomes" id="UP001058974">
    <property type="component" value="Chromosome 6"/>
</dbReference>
<protein>
    <submittedName>
        <fullName evidence="1">Uncharacterized protein</fullName>
    </submittedName>
</protein>